<gene>
    <name evidence="1" type="ORF">GFSPODELE1_LOCUS8652</name>
</gene>
<name>A0ABP1DXW6_9APHY</name>
<keyword evidence="2" id="KW-1185">Reference proteome</keyword>
<organism evidence="1 2">
    <name type="scientific">Somion occarium</name>
    <dbReference type="NCBI Taxonomy" id="3059160"/>
    <lineage>
        <taxon>Eukaryota</taxon>
        <taxon>Fungi</taxon>
        <taxon>Dikarya</taxon>
        <taxon>Basidiomycota</taxon>
        <taxon>Agaricomycotina</taxon>
        <taxon>Agaricomycetes</taxon>
        <taxon>Polyporales</taxon>
        <taxon>Cerrenaceae</taxon>
        <taxon>Somion</taxon>
    </lineage>
</organism>
<protein>
    <submittedName>
        <fullName evidence="1">Uncharacterized protein</fullName>
    </submittedName>
</protein>
<evidence type="ECO:0000313" key="2">
    <source>
        <dbReference type="Proteomes" id="UP001497453"/>
    </source>
</evidence>
<dbReference type="EMBL" id="OZ037949">
    <property type="protein sequence ID" value="CAL1712072.1"/>
    <property type="molecule type" value="Genomic_DNA"/>
</dbReference>
<evidence type="ECO:0000313" key="1">
    <source>
        <dbReference type="EMBL" id="CAL1712072.1"/>
    </source>
</evidence>
<proteinExistence type="predicted"/>
<dbReference type="Proteomes" id="UP001497453">
    <property type="component" value="Chromosome 6"/>
</dbReference>
<reference evidence="2" key="1">
    <citation type="submission" date="2024-04" db="EMBL/GenBank/DDBJ databases">
        <authorList>
            <person name="Shaw F."/>
            <person name="Minotto A."/>
        </authorList>
    </citation>
    <scope>NUCLEOTIDE SEQUENCE [LARGE SCALE GENOMIC DNA]</scope>
</reference>
<accession>A0ABP1DXW6</accession>
<sequence length="193" mass="21180">MSASPHPFTTCVSQPQSFSALNASALLALSAPPQFEERVLSRRNAIRRPTKLPVQEDEPPGSSEVVNNGAQALDSFGHIITNGIKAFNNSQLKLRYRRFRAIHAVHLKLASSSSISIGSRQRLSRIALKPRKLVGISQTRGYKLHRTDNSLTSRNKGLTRIPAVTSSLTVSTPARAWCSILFRMKCLSGSMTQ</sequence>